<keyword evidence="3 4" id="KW-0592">Phosphate transport</keyword>
<feature type="domain" description="PBP" evidence="8">
    <location>
        <begin position="53"/>
        <end position="346"/>
    </location>
</feature>
<evidence type="ECO:0000256" key="5">
    <source>
        <dbReference type="PIRSR" id="PIRSR002756-1"/>
    </source>
</evidence>
<evidence type="ECO:0000256" key="7">
    <source>
        <dbReference type="SAM" id="SignalP"/>
    </source>
</evidence>
<dbReference type="PANTHER" id="PTHR42996:SF1">
    <property type="entry name" value="PHOSPHATE-BINDING PROTEIN PSTS"/>
    <property type="match status" value="1"/>
</dbReference>
<feature type="binding site" evidence="5">
    <location>
        <begin position="60"/>
        <end position="62"/>
    </location>
    <ligand>
        <name>phosphate</name>
        <dbReference type="ChEBI" id="CHEBI:43474"/>
    </ligand>
</feature>
<evidence type="ECO:0000259" key="8">
    <source>
        <dbReference type="Pfam" id="PF12849"/>
    </source>
</evidence>
<dbReference type="InterPro" id="IPR005673">
    <property type="entry name" value="ABC_phos-bd_PstS"/>
</dbReference>
<evidence type="ECO:0000256" key="3">
    <source>
        <dbReference type="ARBA" id="ARBA00022592"/>
    </source>
</evidence>
<feature type="binding site" evidence="5">
    <location>
        <position position="108"/>
    </location>
    <ligand>
        <name>phosphate</name>
        <dbReference type="ChEBI" id="CHEBI:43474"/>
    </ligand>
</feature>
<dbReference type="CDD" id="cd13565">
    <property type="entry name" value="PBP2_PstS"/>
    <property type="match status" value="1"/>
</dbReference>
<dbReference type="PANTHER" id="PTHR42996">
    <property type="entry name" value="PHOSPHATE-BINDING PROTEIN PSTS"/>
    <property type="match status" value="1"/>
</dbReference>
<feature type="chain" id="PRO_5039293718" description="Phosphate-binding protein" evidence="7">
    <location>
        <begin position="23"/>
        <end position="378"/>
    </location>
</feature>
<dbReference type="EMBL" id="CP007155">
    <property type="protein sequence ID" value="AHI01867.1"/>
    <property type="molecule type" value="Genomic_DNA"/>
</dbReference>
<reference evidence="9 10" key="1">
    <citation type="journal article" date="2014" name="BMC Genomics">
        <title>Complete genome sequence of producer of the glycopeptide antibiotic Aculeximycin Kutzneria albida DSM 43870T, a representative of minor genus of Pseudonocardiaceae.</title>
        <authorList>
            <person name="Rebets Y."/>
            <person name="Tokovenko B."/>
            <person name="Lushchyk I."/>
            <person name="Ruckert C."/>
            <person name="Zaburannyi N."/>
            <person name="Bechthold A."/>
            <person name="Kalinowski J."/>
            <person name="Luzhetskyy A."/>
        </authorList>
    </citation>
    <scope>NUCLEOTIDE SEQUENCE [LARGE SCALE GENOMIC DNA]</scope>
    <source>
        <strain evidence="9">DSM 43870</strain>
    </source>
</reference>
<organism evidence="9 10">
    <name type="scientific">Kutzneria albida DSM 43870</name>
    <dbReference type="NCBI Taxonomy" id="1449976"/>
    <lineage>
        <taxon>Bacteria</taxon>
        <taxon>Bacillati</taxon>
        <taxon>Actinomycetota</taxon>
        <taxon>Actinomycetes</taxon>
        <taxon>Pseudonocardiales</taxon>
        <taxon>Pseudonocardiaceae</taxon>
        <taxon>Kutzneria</taxon>
    </lineage>
</organism>
<keyword evidence="2 4" id="KW-0813">Transport</keyword>
<evidence type="ECO:0000256" key="2">
    <source>
        <dbReference type="ARBA" id="ARBA00022448"/>
    </source>
</evidence>
<dbReference type="AlphaFoldDB" id="W5WMU2"/>
<keyword evidence="7" id="KW-0732">Signal</keyword>
<dbReference type="STRING" id="1449976.KALB_8510"/>
<dbReference type="PATRIC" id="fig|1449976.3.peg.8546"/>
<protein>
    <recommendedName>
        <fullName evidence="4">Phosphate-binding protein</fullName>
    </recommendedName>
</protein>
<dbReference type="OrthoDB" id="9801510at2"/>
<dbReference type="NCBIfam" id="TIGR00975">
    <property type="entry name" value="3a0107s03"/>
    <property type="match status" value="1"/>
</dbReference>
<dbReference type="HOGENOM" id="CLU_034528_0_0_11"/>
<evidence type="ECO:0000256" key="1">
    <source>
        <dbReference type="ARBA" id="ARBA00008725"/>
    </source>
</evidence>
<evidence type="ECO:0000256" key="4">
    <source>
        <dbReference type="PIRNR" id="PIRNR002756"/>
    </source>
</evidence>
<dbReference type="Pfam" id="PF12849">
    <property type="entry name" value="PBP_like_2"/>
    <property type="match status" value="1"/>
</dbReference>
<dbReference type="GO" id="GO:0042301">
    <property type="term" value="F:phosphate ion binding"/>
    <property type="evidence" value="ECO:0007669"/>
    <property type="project" value="InterPro"/>
</dbReference>
<evidence type="ECO:0000256" key="6">
    <source>
        <dbReference type="SAM" id="MobiDB-lite"/>
    </source>
</evidence>
<dbReference type="KEGG" id="kal:KALB_8510"/>
<feature type="binding site" evidence="5">
    <location>
        <position position="90"/>
    </location>
    <ligand>
        <name>phosphate</name>
        <dbReference type="ChEBI" id="CHEBI:43474"/>
    </ligand>
</feature>
<sequence>MKMKRHGAALGIVAAGALLLTACGSDNNTQSGGSTGGSTTTAAGAKPDCGGKKSLKSSGSTAQANAMSRFVSKYNAECDGYNLDYTGNGSGAGINEFLAKQTDFAGSDSALSASKGEVDKAKTRCDGNPAWNLPTVFGPIAITYNIPGVSELALDGPTLAKIFSGQITNWNDAAIKKLNPSASLPDLKIAVVYRSDESGTTDNFQQYLTAAGGGAWTKGAGKVFAGGVGSGGSKNDGVATILKQTSGGIAYVEWSFALNSKLATASIATTEGGTPVKVSAETVGKAIDAAKFKNESGNDLALDLSSIHGSKVAGAYPIVLATYEVVCSKYSDADTGKAVKAFLTVAINDGQTGLDANGYVPLPSKLKDKLSAAVKAIS</sequence>
<dbReference type="InterPro" id="IPR050962">
    <property type="entry name" value="Phosphate-bind_PstS"/>
</dbReference>
<dbReference type="PROSITE" id="PS51257">
    <property type="entry name" value="PROKAR_LIPOPROTEIN"/>
    <property type="match status" value="1"/>
</dbReference>
<dbReference type="RefSeq" id="WP_025361652.1">
    <property type="nucleotide sequence ID" value="NZ_CP007155.1"/>
</dbReference>
<gene>
    <name evidence="9" type="ORF">KALB_8510</name>
</gene>
<dbReference type="SUPFAM" id="SSF53850">
    <property type="entry name" value="Periplasmic binding protein-like II"/>
    <property type="match status" value="1"/>
</dbReference>
<feature type="signal peptide" evidence="7">
    <location>
        <begin position="1"/>
        <end position="22"/>
    </location>
</feature>
<dbReference type="InterPro" id="IPR024370">
    <property type="entry name" value="PBP_domain"/>
</dbReference>
<evidence type="ECO:0000313" key="9">
    <source>
        <dbReference type="EMBL" id="AHI01867.1"/>
    </source>
</evidence>
<accession>W5WMU2</accession>
<dbReference type="eggNOG" id="COG0226">
    <property type="taxonomic scope" value="Bacteria"/>
</dbReference>
<dbReference type="Gene3D" id="3.40.190.10">
    <property type="entry name" value="Periplasmic binding protein-like II"/>
    <property type="match status" value="2"/>
</dbReference>
<dbReference type="PIRSF" id="PIRSF002756">
    <property type="entry name" value="PstS"/>
    <property type="match status" value="1"/>
</dbReference>
<feature type="binding site" evidence="5">
    <location>
        <begin position="198"/>
        <end position="200"/>
    </location>
    <ligand>
        <name>phosphate</name>
        <dbReference type="ChEBI" id="CHEBI:43474"/>
    </ligand>
</feature>
<keyword evidence="10" id="KW-1185">Reference proteome</keyword>
<evidence type="ECO:0000313" key="10">
    <source>
        <dbReference type="Proteomes" id="UP000019225"/>
    </source>
</evidence>
<proteinExistence type="inferred from homology"/>
<dbReference type="Proteomes" id="UP000019225">
    <property type="component" value="Chromosome"/>
</dbReference>
<dbReference type="GO" id="GO:0035435">
    <property type="term" value="P:phosphate ion transmembrane transport"/>
    <property type="evidence" value="ECO:0007669"/>
    <property type="project" value="InterPro"/>
</dbReference>
<dbReference type="GO" id="GO:0043190">
    <property type="term" value="C:ATP-binding cassette (ABC) transporter complex"/>
    <property type="evidence" value="ECO:0007669"/>
    <property type="project" value="InterPro"/>
</dbReference>
<comment type="similarity">
    <text evidence="1 4">Belongs to the PstS family.</text>
</comment>
<feature type="region of interest" description="Disordered" evidence="6">
    <location>
        <begin position="29"/>
        <end position="58"/>
    </location>
</feature>
<name>W5WMU2_9PSEU</name>